<dbReference type="RefSeq" id="WP_074748139.1">
    <property type="nucleotide sequence ID" value="NZ_FNYS01000029.1"/>
</dbReference>
<protein>
    <submittedName>
        <fullName evidence="1">Uncharacterized protein</fullName>
    </submittedName>
</protein>
<dbReference type="Proteomes" id="UP000183077">
    <property type="component" value="Unassembled WGS sequence"/>
</dbReference>
<sequence length="1289" mass="148871">MAVITYCESCSTPQPGDYQPGDICVACAGSVRVDVRCGWCASLTPAQGNFCRGCGSKVVEEKHFGVARILKSLGYNQEQIPEKIKQLSEAEITKYKDEFYKNYRVIQYAKQQLQLLEPYLLLPINEAVIAMETDLLNFIPYSKQILEEYEDLLAEPASLDSLLKEETYGIHRIVRQLVNLVQLKQYPLNEQVNRNIHLKWADLTTVFEYEFVRIEGFLWFAHPNSFLGNFKVDEAFEHLEQSSPEKDLVEVFDKLTDRIKGINRLKPYLDVARLHLYSFLNQIEEEEPTRLFDVIPAYTAHTDYDLAMSSALIVDDQDSLASLTAKNKGAATTGYHYLLYYGEEHLMLQSLKESGLNYYQLNGLLQFVEYNKYLQDQGNTDVYTRQIVVNEAIGLLLQKFNSHFVFERHTDTFSDNEIRLWVDFISLYDHQEVELDYSGFVSLLISRNLRHSLIQLLEEAPAHLVFTDELAKELYLIGNEFDNTLDGFNLIAGWNKVCELEYFPSVDAVDRMLIFIGDNYKNYTSSEEENGIRLMVVDVLSILVQKSPRHSFKVAAKLIELLLINEDTSNTWLPNEELKNSVLNSHYCVRLDNGSFERRPFATTDVFINDFFNGEWSEFIAALNASLSIGNRYDSSPYNIFLLWICESGNHFADVLKADMTLTNTISDVLIESLVVLDQGQELLGLYDSYKQYPLLEVLCDSQWNYQQAYYYSRRPANLPIALEYKMHAALVSWLSVDIEEKLLSELFQKNIIVQFQQKPSGQLPLCFLTLWFIYSDRVVFKPFVNQLVELIFENIEIGPYEYKLPRLLTAKGVNQEMEGREIVQTVFHNTDQWLNWLDNRTATGSLSEPIHQFMLLVLLDFGSDLEAFIQAPRITFEDLEIPTEEQHKSNRSILFGYLKKMVATLDTIEEVKFKSLYAKKILKIVEDFYYEDNLEDCIDIVTLVNDSCHDLNDECDQVEITLRIDKSTINWFTLHTGYMALEDYLLSEGEHERWVGKLLKDYRKDAFRVMKSDELTSEQVSVLADLLLRCLGKEHWMVDISYQTEKVFRLVVDNLGDMLEELPPEKFDPEFVIYIDNFIQKNSYWSNYLDRLQVAVRELKKYHFEEVEKQEDSFYGDQQQEQIDEIANQAIVDEDEQYFSDEEQQGVTTVLSDVEIAGLMMSFSIDKENLLMISYHFNDYTRSAIDNPIVFSPILTNMVGVKEFLAANVDQTIAFYQKLYLIVLDPQTAPSGTYPLIGAMARMVFAQLLHGTMYSGAYAIGIEAMVQSGVYTADYSQALSVLVNQLKV</sequence>
<proteinExistence type="predicted"/>
<dbReference type="GeneID" id="82258677"/>
<evidence type="ECO:0000313" key="1">
    <source>
        <dbReference type="EMBL" id="SEJ37495.1"/>
    </source>
</evidence>
<organism evidence="1 2">
    <name type="scientific">Myroides marinus</name>
    <dbReference type="NCBI Taxonomy" id="703342"/>
    <lineage>
        <taxon>Bacteria</taxon>
        <taxon>Pseudomonadati</taxon>
        <taxon>Bacteroidota</taxon>
        <taxon>Flavobacteriia</taxon>
        <taxon>Flavobacteriales</taxon>
        <taxon>Flavobacteriaceae</taxon>
        <taxon>Myroides</taxon>
    </lineage>
</organism>
<accession>A0A1H6YL89</accession>
<dbReference type="EMBL" id="FNYS01000029">
    <property type="protein sequence ID" value="SEJ37495.1"/>
    <property type="molecule type" value="Genomic_DNA"/>
</dbReference>
<gene>
    <name evidence="1" type="ORF">SAMN04488018_12921</name>
</gene>
<name>A0A1H6YL89_9FLAO</name>
<evidence type="ECO:0000313" key="2">
    <source>
        <dbReference type="Proteomes" id="UP000183077"/>
    </source>
</evidence>
<reference evidence="1 2" key="1">
    <citation type="submission" date="2016-10" db="EMBL/GenBank/DDBJ databases">
        <authorList>
            <person name="de Groot N.N."/>
        </authorList>
    </citation>
    <scope>NUCLEOTIDE SEQUENCE [LARGE SCALE GENOMIC DNA]</scope>
    <source>
        <strain evidence="1 2">DSM 23048</strain>
    </source>
</reference>